<dbReference type="Proteomes" id="UP000001116">
    <property type="component" value="Chromosome"/>
</dbReference>
<keyword evidence="2" id="KW-1185">Reference proteome</keyword>
<accession>A6WAJ0</accession>
<dbReference type="PANTHER" id="PTHR34822">
    <property type="entry name" value="GRPB DOMAIN PROTEIN (AFU_ORTHOLOGUE AFUA_1G01530)"/>
    <property type="match status" value="1"/>
</dbReference>
<dbReference type="Gene3D" id="3.30.460.10">
    <property type="entry name" value="Beta Polymerase, domain 2"/>
    <property type="match status" value="1"/>
</dbReference>
<dbReference type="EMBL" id="CP000750">
    <property type="protein sequence ID" value="ABS03829.1"/>
    <property type="molecule type" value="Genomic_DNA"/>
</dbReference>
<protein>
    <recommendedName>
        <fullName evidence="3">GrpB family protein</fullName>
    </recommendedName>
</protein>
<evidence type="ECO:0000313" key="2">
    <source>
        <dbReference type="Proteomes" id="UP000001116"/>
    </source>
</evidence>
<name>A6WAJ0_KINRD</name>
<proteinExistence type="predicted"/>
<sequence>MAGLGRPELLSSGCVPPAGSCCYSGKLSIMDDSPGTARTRRGDEATHTPPAVVVDYDPHWREDFDMLRSCLHPLVADVALSIEHVGSTAVPGLAAKPIIDVDVVVADEHASRAAVHALASGGWTPEGDLGIPGRQALQARPDLPYHHLYVVIDGSQPHLDHVLLREHLRCHPAAAAEYGALKKRIAPLLRTDRQAYLEAKSELVQRLLAAERARQQPHHL</sequence>
<evidence type="ECO:0000313" key="1">
    <source>
        <dbReference type="EMBL" id="ABS03829.1"/>
    </source>
</evidence>
<organism evidence="1 2">
    <name type="scientific">Kineococcus radiotolerans (strain ATCC BAA-149 / DSM 14245 / SRS30216)</name>
    <dbReference type="NCBI Taxonomy" id="266940"/>
    <lineage>
        <taxon>Bacteria</taxon>
        <taxon>Bacillati</taxon>
        <taxon>Actinomycetota</taxon>
        <taxon>Actinomycetes</taxon>
        <taxon>Kineosporiales</taxon>
        <taxon>Kineosporiaceae</taxon>
        <taxon>Kineococcus</taxon>
    </lineage>
</organism>
<dbReference type="InterPro" id="IPR007344">
    <property type="entry name" value="GrpB/CoaE"/>
</dbReference>
<dbReference type="KEGG" id="kra:Krad_2349"/>
<gene>
    <name evidence="1" type="ordered locus">Krad_2349</name>
</gene>
<dbReference type="Pfam" id="PF04229">
    <property type="entry name" value="GrpB"/>
    <property type="match status" value="1"/>
</dbReference>
<dbReference type="SUPFAM" id="SSF81301">
    <property type="entry name" value="Nucleotidyltransferase"/>
    <property type="match status" value="1"/>
</dbReference>
<dbReference type="InterPro" id="IPR043519">
    <property type="entry name" value="NT_sf"/>
</dbReference>
<reference evidence="2" key="1">
    <citation type="journal article" date="2008" name="PLoS ONE">
        <title>Survival in nuclear waste, extreme resistance, and potential applications gleaned from the genome sequence of Kineococcus radiotolerans SRS30216.</title>
        <authorList>
            <person name="Bagwell C.E."/>
            <person name="Bhat S."/>
            <person name="Hawkins G.M."/>
            <person name="Smith B.W."/>
            <person name="Biswas T."/>
            <person name="Hoover T.R."/>
            <person name="Saunders E."/>
            <person name="Han C.S."/>
            <person name="Tsodikov O.V."/>
            <person name="Shimkets L.J."/>
        </authorList>
    </citation>
    <scope>NUCLEOTIDE SEQUENCE [LARGE SCALE GENOMIC DNA]</scope>
    <source>
        <strain evidence="2">ATCC BAA-149 / DSM 14245 / SRS30216</strain>
    </source>
</reference>
<dbReference type="AlphaFoldDB" id="A6WAJ0"/>
<dbReference type="STRING" id="266940.Krad_2349"/>
<dbReference type="HOGENOM" id="CLU_086407_4_1_11"/>
<dbReference type="eggNOG" id="COG2320">
    <property type="taxonomic scope" value="Bacteria"/>
</dbReference>
<evidence type="ECO:0008006" key="3">
    <source>
        <dbReference type="Google" id="ProtNLM"/>
    </source>
</evidence>
<dbReference type="PANTHER" id="PTHR34822:SF1">
    <property type="entry name" value="GRPB FAMILY PROTEIN"/>
    <property type="match status" value="1"/>
</dbReference>